<evidence type="ECO:0000256" key="5">
    <source>
        <dbReference type="RuleBase" id="RU364054"/>
    </source>
</evidence>
<dbReference type="PANTHER" id="PTHR13914:SF30">
    <property type="entry name" value="PROLINE DEHYDROGENASE"/>
    <property type="match status" value="1"/>
</dbReference>
<dbReference type="GO" id="GO:0005739">
    <property type="term" value="C:mitochondrion"/>
    <property type="evidence" value="ECO:0007669"/>
    <property type="project" value="TreeGrafter"/>
</dbReference>
<comment type="caution">
    <text evidence="7">The sequence shown here is derived from an EMBL/GenBank/DDBJ whole genome shotgun (WGS) entry which is preliminary data.</text>
</comment>
<dbReference type="SUPFAM" id="SSF51730">
    <property type="entry name" value="FAD-linked oxidoreductase"/>
    <property type="match status" value="1"/>
</dbReference>
<evidence type="ECO:0000313" key="8">
    <source>
        <dbReference type="Proteomes" id="UP000683417"/>
    </source>
</evidence>
<evidence type="ECO:0000256" key="1">
    <source>
        <dbReference type="ARBA" id="ARBA00005869"/>
    </source>
</evidence>
<dbReference type="GO" id="GO:0010133">
    <property type="term" value="P:L-proline catabolic process to L-glutamate"/>
    <property type="evidence" value="ECO:0007669"/>
    <property type="project" value="TreeGrafter"/>
</dbReference>
<dbReference type="InterPro" id="IPR029041">
    <property type="entry name" value="FAD-linked_oxidoreductase-like"/>
</dbReference>
<proteinExistence type="inferred from homology"/>
<evidence type="ECO:0000313" key="7">
    <source>
        <dbReference type="EMBL" id="CAD6499778.1"/>
    </source>
</evidence>
<keyword evidence="4 5" id="KW-0642">Proline metabolism</keyword>
<dbReference type="PANTHER" id="PTHR13914">
    <property type="entry name" value="PROLINE OXIDASE"/>
    <property type="match status" value="1"/>
</dbReference>
<dbReference type="EMBL" id="CAJHIT010000002">
    <property type="protein sequence ID" value="CAD6499778.1"/>
    <property type="molecule type" value="Genomic_DNA"/>
</dbReference>
<dbReference type="InterPro" id="IPR002872">
    <property type="entry name" value="Proline_DH_dom"/>
</dbReference>
<evidence type="ECO:0000256" key="4">
    <source>
        <dbReference type="ARBA" id="ARBA00023062"/>
    </source>
</evidence>
<organism evidence="7 8">
    <name type="scientific">Blumeria graminis f. sp. triticale</name>
    <dbReference type="NCBI Taxonomy" id="1689686"/>
    <lineage>
        <taxon>Eukaryota</taxon>
        <taxon>Fungi</taxon>
        <taxon>Dikarya</taxon>
        <taxon>Ascomycota</taxon>
        <taxon>Pezizomycotina</taxon>
        <taxon>Leotiomycetes</taxon>
        <taxon>Erysiphales</taxon>
        <taxon>Erysiphaceae</taxon>
        <taxon>Blumeria</taxon>
    </lineage>
</organism>
<sequence length="489" mass="54699">MILIKKPSSIPIATILLSPRTAAAYTSGYGILHGRVFNSRCAGGTRAKRQAAFSSPTTSKPAKEVPLTPLSILPLSTIIRSIALKSILSSRYLLPPCLAITSFIANTSLRLFSPESNPLVHILLKSVLYKHFCAGETLPEVRKTTDSLRSIGYSGVVLAYAKETAWDEKTSDSSTIPDFISKASKEEINRWTKGTLDTIALTVPGDFIALKLTGAGPHALSLLSRSLPPSTEIQEAISKICNTARQHNVRLLLDAEHSNIQKSIHDWSIGWMEQYNTSNNGRAVIYNTYQAYLKETPLLLTEHLTIAGRKNFILGVKLVRGAYLDSEPRHIIHETKEETDDAYDKIAANLVQRKYWAPKPCQSAEAEFPDICVMLATHNLISIRKVQAIRKLRKERGDKNVDLVYAQLQGMADEIGCELILSRNVTLEKEGTDLTQAYVYLVWGTVGECMKYLLRRADENRDALQRKDGKVEEWKELKRRLGIKYLEKY</sequence>
<comment type="function">
    <text evidence="5">Converts proline to delta-1-pyrroline-5-carboxylate.</text>
</comment>
<accession>A0A9W4GCV8</accession>
<dbReference type="GO" id="GO:0071949">
    <property type="term" value="F:FAD binding"/>
    <property type="evidence" value="ECO:0007669"/>
    <property type="project" value="TreeGrafter"/>
</dbReference>
<gene>
    <name evidence="7" type="ORF">BGTH12_LOCUS1136</name>
</gene>
<evidence type="ECO:0000259" key="6">
    <source>
        <dbReference type="Pfam" id="PF01619"/>
    </source>
</evidence>
<reference evidence="7" key="1">
    <citation type="submission" date="2020-10" db="EMBL/GenBank/DDBJ databases">
        <authorList>
            <person name="Muller C M."/>
        </authorList>
    </citation>
    <scope>NUCLEOTIDE SEQUENCE</scope>
    <source>
        <strain evidence="7">THUN-12</strain>
    </source>
</reference>
<dbReference type="EC" id="1.5.5.2" evidence="2 5"/>
<dbReference type="Proteomes" id="UP000683417">
    <property type="component" value="Unassembled WGS sequence"/>
</dbReference>
<keyword evidence="3 5" id="KW-0560">Oxidoreductase</keyword>
<name>A0A9W4GCV8_BLUGR</name>
<dbReference type="Gene3D" id="3.20.20.220">
    <property type="match status" value="1"/>
</dbReference>
<comment type="cofactor">
    <cofactor evidence="5">
        <name>FAD</name>
        <dbReference type="ChEBI" id="CHEBI:57692"/>
    </cofactor>
</comment>
<feature type="domain" description="Proline dehydrogenase" evidence="6">
    <location>
        <begin position="142"/>
        <end position="464"/>
    </location>
</feature>
<dbReference type="InterPro" id="IPR015659">
    <property type="entry name" value="Proline_oxidase"/>
</dbReference>
<keyword evidence="5" id="KW-0285">Flavoprotein</keyword>
<comment type="similarity">
    <text evidence="1 5">Belongs to the proline oxidase family.</text>
</comment>
<evidence type="ECO:0000256" key="3">
    <source>
        <dbReference type="ARBA" id="ARBA00023002"/>
    </source>
</evidence>
<dbReference type="AlphaFoldDB" id="A0A9W4GCV8"/>
<dbReference type="GO" id="GO:0004657">
    <property type="term" value="F:proline dehydrogenase activity"/>
    <property type="evidence" value="ECO:0007669"/>
    <property type="project" value="UniProtKB-EC"/>
</dbReference>
<protein>
    <recommendedName>
        <fullName evidence="2 5">Proline dehydrogenase</fullName>
        <ecNumber evidence="2 5">1.5.5.2</ecNumber>
    </recommendedName>
</protein>
<comment type="catalytic activity">
    <reaction evidence="5">
        <text>L-proline + a quinone = (S)-1-pyrroline-5-carboxylate + a quinol + H(+)</text>
        <dbReference type="Rhea" id="RHEA:23784"/>
        <dbReference type="ChEBI" id="CHEBI:15378"/>
        <dbReference type="ChEBI" id="CHEBI:17388"/>
        <dbReference type="ChEBI" id="CHEBI:24646"/>
        <dbReference type="ChEBI" id="CHEBI:60039"/>
        <dbReference type="ChEBI" id="CHEBI:132124"/>
        <dbReference type="EC" id="1.5.5.2"/>
    </reaction>
</comment>
<dbReference type="Pfam" id="PF01619">
    <property type="entry name" value="Pro_dh"/>
    <property type="match status" value="1"/>
</dbReference>
<keyword evidence="5" id="KW-0274">FAD</keyword>
<evidence type="ECO:0000256" key="2">
    <source>
        <dbReference type="ARBA" id="ARBA00012695"/>
    </source>
</evidence>